<evidence type="ECO:0000313" key="1">
    <source>
        <dbReference type="EMBL" id="SVD04572.1"/>
    </source>
</evidence>
<reference evidence="1" key="1">
    <citation type="submission" date="2018-05" db="EMBL/GenBank/DDBJ databases">
        <authorList>
            <person name="Lanie J.A."/>
            <person name="Ng W.-L."/>
            <person name="Kazmierczak K.M."/>
            <person name="Andrzejewski T.M."/>
            <person name="Davidsen T.M."/>
            <person name="Wayne K.J."/>
            <person name="Tettelin H."/>
            <person name="Glass J.I."/>
            <person name="Rusch D."/>
            <person name="Podicherti R."/>
            <person name="Tsui H.-C.T."/>
            <person name="Winkler M.E."/>
        </authorList>
    </citation>
    <scope>NUCLEOTIDE SEQUENCE</scope>
</reference>
<dbReference type="EMBL" id="UINC01126229">
    <property type="protein sequence ID" value="SVD04572.1"/>
    <property type="molecule type" value="Genomic_DNA"/>
</dbReference>
<proteinExistence type="predicted"/>
<protein>
    <submittedName>
        <fullName evidence="1">Uncharacterized protein</fullName>
    </submittedName>
</protein>
<organism evidence="1">
    <name type="scientific">marine metagenome</name>
    <dbReference type="NCBI Taxonomy" id="408172"/>
    <lineage>
        <taxon>unclassified sequences</taxon>
        <taxon>metagenomes</taxon>
        <taxon>ecological metagenomes</taxon>
    </lineage>
</organism>
<sequence>MSANVALSDTFDQWRVKNNELLVMTQTDGSDNFIKLTNTTNSTSNTTGSIISTGGIGISKSMVIGENLNVHGNIHANGAISADGSITLGDAATDNIVLNADINSSIIPNTNGSFDIGNTTMYWSNGFFESIKVTAAAALGMTALEIDANDADQAAFTIDGEQTTVAVMRIDADALTTNSVAVFDDNSASTSARASVQIVQDNAAALAATALKIQSDGGITGMQIDKNYTDDDAATVTGFHVDFDRTVPSSGTATFTD</sequence>
<name>A0A382S4S1_9ZZZZ</name>
<feature type="non-terminal residue" evidence="1">
    <location>
        <position position="257"/>
    </location>
</feature>
<dbReference type="AlphaFoldDB" id="A0A382S4S1"/>
<accession>A0A382S4S1</accession>
<gene>
    <name evidence="1" type="ORF">METZ01_LOCUS357426</name>
</gene>